<keyword evidence="4" id="KW-1185">Reference proteome</keyword>
<dbReference type="OrthoDB" id="5513217at2"/>
<dbReference type="InterPro" id="IPR045800">
    <property type="entry name" value="HMBD"/>
</dbReference>
<evidence type="ECO:0000259" key="1">
    <source>
        <dbReference type="Pfam" id="PF11827"/>
    </source>
</evidence>
<dbReference type="GO" id="GO:0046872">
    <property type="term" value="F:metal ion binding"/>
    <property type="evidence" value="ECO:0007669"/>
    <property type="project" value="InterPro"/>
</dbReference>
<dbReference type="AlphaFoldDB" id="A0A1I2IV38"/>
<dbReference type="PROSITE" id="PS51257">
    <property type="entry name" value="PROKAR_LIPOPROTEIN"/>
    <property type="match status" value="1"/>
</dbReference>
<reference evidence="4" key="1">
    <citation type="submission" date="2016-10" db="EMBL/GenBank/DDBJ databases">
        <authorList>
            <person name="Varghese N."/>
            <person name="Submissions S."/>
        </authorList>
    </citation>
    <scope>NUCLEOTIDE SEQUENCE [LARGE SCALE GENOMIC DNA]</scope>
    <source>
        <strain evidence="4">CGMCC 1.9227</strain>
    </source>
</reference>
<sequence length="244" mass="26984">MKNLILSAIAMVFVLVSCNQKNKEAVTTDSQKKESISQLYACSMHPEVIGKKGEKCSKCGMELTELVAQNEATHDHNDGSHSHNDATAVEVKTDATSVTQTTFSTNEIISDYLKLKNALTKDDTKGAANAGKALYATFNKVNTNIIDPKLKTEYIDIADDAKEHAEHIGDNGGKIDHQREHFAMLSKDVNDLIKIFGAKQKLYQDFCPIYNEGKGAIWISESKEIKNPYYGSKMLTCGSMKKQL</sequence>
<dbReference type="Proteomes" id="UP000198596">
    <property type="component" value="Unassembled WGS sequence"/>
</dbReference>
<evidence type="ECO:0000313" key="4">
    <source>
        <dbReference type="Proteomes" id="UP000198596"/>
    </source>
</evidence>
<feature type="domain" description="DUF3347" evidence="1">
    <location>
        <begin position="108"/>
        <end position="201"/>
    </location>
</feature>
<accession>A0A1I2IV38</accession>
<gene>
    <name evidence="3" type="ORF">SAMN04488131_12421</name>
</gene>
<dbReference type="Pfam" id="PF19335">
    <property type="entry name" value="HMBD"/>
    <property type="match status" value="1"/>
</dbReference>
<evidence type="ECO:0000313" key="3">
    <source>
        <dbReference type="EMBL" id="SFF45493.1"/>
    </source>
</evidence>
<dbReference type="InterPro" id="IPR021782">
    <property type="entry name" value="DUF3347"/>
</dbReference>
<dbReference type="STRING" id="935223.SAMN04488131_12421"/>
<protein>
    <submittedName>
        <fullName evidence="3">Uncharacterized protein</fullName>
    </submittedName>
</protein>
<dbReference type="EMBL" id="FONQ01000024">
    <property type="protein sequence ID" value="SFF45493.1"/>
    <property type="molecule type" value="Genomic_DNA"/>
</dbReference>
<proteinExistence type="predicted"/>
<dbReference type="Pfam" id="PF11827">
    <property type="entry name" value="DUF3347"/>
    <property type="match status" value="1"/>
</dbReference>
<organism evidence="3 4">
    <name type="scientific">Flavobacterium xueshanense</name>
    <dbReference type="NCBI Taxonomy" id="935223"/>
    <lineage>
        <taxon>Bacteria</taxon>
        <taxon>Pseudomonadati</taxon>
        <taxon>Bacteroidota</taxon>
        <taxon>Flavobacteriia</taxon>
        <taxon>Flavobacteriales</taxon>
        <taxon>Flavobacteriaceae</taxon>
        <taxon>Flavobacterium</taxon>
    </lineage>
</organism>
<name>A0A1I2IV38_9FLAO</name>
<feature type="domain" description="Heavy metal binding" evidence="2">
    <location>
        <begin position="40"/>
        <end position="65"/>
    </location>
</feature>
<dbReference type="RefSeq" id="WP_091209080.1">
    <property type="nucleotide sequence ID" value="NZ_FONQ01000024.1"/>
</dbReference>
<evidence type="ECO:0000259" key="2">
    <source>
        <dbReference type="Pfam" id="PF19335"/>
    </source>
</evidence>